<dbReference type="InterPro" id="IPR008920">
    <property type="entry name" value="TF_FadR/GntR_C"/>
</dbReference>
<name>A0A375G3Z8_9BURK</name>
<dbReference type="PANTHER" id="PTHR43537:SF50">
    <property type="entry name" value="TRANSCRIPTIONAL REGULATORY PROTEIN"/>
    <property type="match status" value="1"/>
</dbReference>
<keyword evidence="3" id="KW-0804">Transcription</keyword>
<dbReference type="AlphaFoldDB" id="A0A375G3Z8"/>
<dbReference type="InterPro" id="IPR000524">
    <property type="entry name" value="Tscrpt_reg_HTH_GntR"/>
</dbReference>
<dbReference type="SMART" id="SM00345">
    <property type="entry name" value="HTH_GNTR"/>
    <property type="match status" value="1"/>
</dbReference>
<comment type="caution">
    <text evidence="6">The sequence shown here is derived from an EMBL/GenBank/DDBJ whole genome shotgun (WGS) entry which is preliminary data.</text>
</comment>
<dbReference type="PROSITE" id="PS50949">
    <property type="entry name" value="HTH_GNTR"/>
    <property type="match status" value="1"/>
</dbReference>
<evidence type="ECO:0000256" key="4">
    <source>
        <dbReference type="SAM" id="MobiDB-lite"/>
    </source>
</evidence>
<dbReference type="Pfam" id="PF00392">
    <property type="entry name" value="GntR"/>
    <property type="match status" value="1"/>
</dbReference>
<evidence type="ECO:0000256" key="3">
    <source>
        <dbReference type="ARBA" id="ARBA00023163"/>
    </source>
</evidence>
<dbReference type="EMBL" id="OGUS01000121">
    <property type="protein sequence ID" value="SPC14371.1"/>
    <property type="molecule type" value="Genomic_DNA"/>
</dbReference>
<protein>
    <submittedName>
        <fullName evidence="6">Transcriptional Regulator, GntR family</fullName>
    </submittedName>
</protein>
<dbReference type="CDD" id="cd07377">
    <property type="entry name" value="WHTH_GntR"/>
    <property type="match status" value="1"/>
</dbReference>
<dbReference type="SMART" id="SM00895">
    <property type="entry name" value="FCD"/>
    <property type="match status" value="1"/>
</dbReference>
<dbReference type="Pfam" id="PF07729">
    <property type="entry name" value="FCD"/>
    <property type="match status" value="1"/>
</dbReference>
<dbReference type="InterPro" id="IPR036388">
    <property type="entry name" value="WH-like_DNA-bd_sf"/>
</dbReference>
<dbReference type="PANTHER" id="PTHR43537">
    <property type="entry name" value="TRANSCRIPTIONAL REGULATOR, GNTR FAMILY"/>
    <property type="match status" value="1"/>
</dbReference>
<keyword evidence="1" id="KW-0805">Transcription regulation</keyword>
<evidence type="ECO:0000256" key="1">
    <source>
        <dbReference type="ARBA" id="ARBA00023015"/>
    </source>
</evidence>
<dbReference type="SUPFAM" id="SSF48008">
    <property type="entry name" value="GntR ligand-binding domain-like"/>
    <property type="match status" value="1"/>
</dbReference>
<dbReference type="InterPro" id="IPR036390">
    <property type="entry name" value="WH_DNA-bd_sf"/>
</dbReference>
<evidence type="ECO:0000256" key="2">
    <source>
        <dbReference type="ARBA" id="ARBA00023125"/>
    </source>
</evidence>
<dbReference type="Gene3D" id="1.10.10.10">
    <property type="entry name" value="Winged helix-like DNA-binding domain superfamily/Winged helix DNA-binding domain"/>
    <property type="match status" value="1"/>
</dbReference>
<accession>A0A375G3Z8</accession>
<reference evidence="6" key="1">
    <citation type="submission" date="2018-01" db="EMBL/GenBank/DDBJ databases">
        <authorList>
            <person name="Clerissi C."/>
        </authorList>
    </citation>
    <scope>NUCLEOTIDE SEQUENCE</scope>
    <source>
        <strain evidence="6">Cupriavidus oxalaticus LMG 2235</strain>
    </source>
</reference>
<feature type="region of interest" description="Disordered" evidence="4">
    <location>
        <begin position="232"/>
        <end position="253"/>
    </location>
</feature>
<evidence type="ECO:0000259" key="5">
    <source>
        <dbReference type="PROSITE" id="PS50949"/>
    </source>
</evidence>
<dbReference type="GO" id="GO:0003700">
    <property type="term" value="F:DNA-binding transcription factor activity"/>
    <property type="evidence" value="ECO:0007669"/>
    <property type="project" value="InterPro"/>
</dbReference>
<dbReference type="InterPro" id="IPR011711">
    <property type="entry name" value="GntR_C"/>
</dbReference>
<dbReference type="SUPFAM" id="SSF46785">
    <property type="entry name" value="Winged helix' DNA-binding domain"/>
    <property type="match status" value="1"/>
</dbReference>
<dbReference type="Proteomes" id="UP000256862">
    <property type="component" value="Chromosome CO2235"/>
</dbReference>
<proteinExistence type="predicted"/>
<organism evidence="6">
    <name type="scientific">Cupriavidus oxalaticus</name>
    <dbReference type="NCBI Taxonomy" id="96344"/>
    <lineage>
        <taxon>Bacteria</taxon>
        <taxon>Pseudomonadati</taxon>
        <taxon>Pseudomonadota</taxon>
        <taxon>Betaproteobacteria</taxon>
        <taxon>Burkholderiales</taxon>
        <taxon>Burkholderiaceae</taxon>
        <taxon>Cupriavidus</taxon>
    </lineage>
</organism>
<keyword evidence="2" id="KW-0238">DNA-binding</keyword>
<gene>
    <name evidence="6" type="ORF">CO2235_200227</name>
</gene>
<dbReference type="PRINTS" id="PR00035">
    <property type="entry name" value="HTHGNTR"/>
</dbReference>
<evidence type="ECO:0000313" key="6">
    <source>
        <dbReference type="EMBL" id="SPC14371.1"/>
    </source>
</evidence>
<sequence>MAAATHDCGHGFLKPGVAMRIVQQALYLEVADRLRAMIDAHTLTPGAWIDESAMAESLGISRTPLREALKVLAAEGLVRLEPRRGCFVNKLSEQDLDEIFPLMALLEGRCAYEAARNATRADLDALDGLHADLARYAQAGDIDAYYETNAQIHEAIQRLAGNRWLSGLISDLRKVLRLSRHKSLKLPGRIHESCAEHLSVFAALKARDPEGAEAMMKTHLLRQRAALQALDNAAGAAQPTRAPPALRVASGDD</sequence>
<dbReference type="Gene3D" id="1.20.120.530">
    <property type="entry name" value="GntR ligand-binding domain-like"/>
    <property type="match status" value="1"/>
</dbReference>
<dbReference type="GO" id="GO:0003677">
    <property type="term" value="F:DNA binding"/>
    <property type="evidence" value="ECO:0007669"/>
    <property type="project" value="UniProtKB-KW"/>
</dbReference>
<feature type="domain" description="HTH gntR-type" evidence="5">
    <location>
        <begin position="24"/>
        <end position="91"/>
    </location>
</feature>